<name>A0A5J4VQE3_9EUKA</name>
<dbReference type="Proteomes" id="UP000324800">
    <property type="component" value="Unassembled WGS sequence"/>
</dbReference>
<comment type="caution">
    <text evidence="1">The sequence shown here is derived from an EMBL/GenBank/DDBJ whole genome shotgun (WGS) entry which is preliminary data.</text>
</comment>
<organism evidence="1 2">
    <name type="scientific">Streblomastix strix</name>
    <dbReference type="NCBI Taxonomy" id="222440"/>
    <lineage>
        <taxon>Eukaryota</taxon>
        <taxon>Metamonada</taxon>
        <taxon>Preaxostyla</taxon>
        <taxon>Oxymonadida</taxon>
        <taxon>Streblomastigidae</taxon>
        <taxon>Streblomastix</taxon>
    </lineage>
</organism>
<protein>
    <submittedName>
        <fullName evidence="1">Uncharacterized protein</fullName>
    </submittedName>
</protein>
<dbReference type="EMBL" id="SNRW01005541">
    <property type="protein sequence ID" value="KAA6384867.1"/>
    <property type="molecule type" value="Genomic_DNA"/>
</dbReference>
<gene>
    <name evidence="1" type="ORF">EZS28_019606</name>
</gene>
<dbReference type="AlphaFoldDB" id="A0A5J4VQE3"/>
<feature type="non-terminal residue" evidence="1">
    <location>
        <position position="810"/>
    </location>
</feature>
<reference evidence="1 2" key="1">
    <citation type="submission" date="2019-03" db="EMBL/GenBank/DDBJ databases">
        <title>Single cell metagenomics reveals metabolic interactions within the superorganism composed of flagellate Streblomastix strix and complex community of Bacteroidetes bacteria on its surface.</title>
        <authorList>
            <person name="Treitli S.C."/>
            <person name="Kolisko M."/>
            <person name="Husnik F."/>
            <person name="Keeling P."/>
            <person name="Hampl V."/>
        </authorList>
    </citation>
    <scope>NUCLEOTIDE SEQUENCE [LARGE SCALE GENOMIC DNA]</scope>
    <source>
        <strain evidence="1">ST1C</strain>
    </source>
</reference>
<evidence type="ECO:0000313" key="2">
    <source>
        <dbReference type="Proteomes" id="UP000324800"/>
    </source>
</evidence>
<sequence>MKIEANDRRYVVCRCKVVHRDDVEYFTSLSNEILKVGTKESFHSQMRKKDVIRASRSQLDDVILQNYQAFKEGVPCTIALQFKPFYVKEKSFQLQLKNKCQRIQKTILGKRTWMYKLNDDLIKLYDRLREEDQDTNEDANEDNNEQINQDLRLRQKILLAKLAPFSKSLGIRPICPRTGEAKQRGTVKQLQIRVTQLINELGFSKRGGRTNYTKVISFVVEKQIDQLQDQVIMEDLLKQQKQIIKATSFKETRQKIVRLQHFTQYEIDEIQEKIGLNQGKAIRHDENFDDFECLLFTEPQEHNDCKQEIERARQSYNTTSIVVQNDDVSTTYFDNKIISIKDINDLVDTAYEDNKRRAFKMQFLFGTISEELQQGKVVYDHQPLLDSHIQQYAPAMITNQQTIDQYKFQMALFESSIDIPIQPNYRSITLEKGTNCKYTCKSKMDEKTKAINEQVNEQTNQQVNEQANEQVNEQVNEQSSIKAAGVNANRQIIEQRYDQRISELRNQYGGTDKEQDDRHYLIYRLEKNREDNIFQEIMQPLVDLYRQEQDNKTIIERVKDAMINTVNYTKIGQQDKTDGSGINANKKQQITGKLIDLSLMKEDNLCVIDFDINKKLPIEEIDKIRQSIIDNMLPANVGLVKTAHGGLHAYCNRNNYLLPANRNIKVITRDNFDIDIFAQMSRYKIDNGKETSELVQNRIVAPNTTIRETKNYVRQNLKYEAINDWANASHLASLRQILDQWNVDIEMSQQDYVQQQQDRKYGVQINDDGTINKMNDELALACVDGLRDLDIHNYPQPLNKEVSLLSLFCG</sequence>
<evidence type="ECO:0000313" key="1">
    <source>
        <dbReference type="EMBL" id="KAA6384867.1"/>
    </source>
</evidence>
<proteinExistence type="predicted"/>
<accession>A0A5J4VQE3</accession>